<dbReference type="Proteomes" id="UP000230002">
    <property type="component" value="Unassembled WGS sequence"/>
</dbReference>
<keyword evidence="3" id="KW-1185">Reference proteome</keyword>
<dbReference type="EMBL" id="AYKW01000045">
    <property type="protein sequence ID" value="PIL26484.1"/>
    <property type="molecule type" value="Genomic_DNA"/>
</dbReference>
<accession>A0A2G8RYC0</accession>
<sequence length="151" mass="16856">MVFNGKGYVKEYGLTPRESAAMEKYKARGLEDRRGFSFIPDSWGTWMDPFYWQTDLFSDDMALVVDFRSNVVAPTVALPISRGRDGWNLITPYNPGGYVPQEGWRDAVEHRSPSIGEDRRPFASPPAALSSTTGFEDVNGDNIDDDGTTAH</sequence>
<feature type="compositionally biased region" description="Basic and acidic residues" evidence="1">
    <location>
        <begin position="103"/>
        <end position="121"/>
    </location>
</feature>
<organism evidence="2 3">
    <name type="scientific">Ganoderma sinense ZZ0214-1</name>
    <dbReference type="NCBI Taxonomy" id="1077348"/>
    <lineage>
        <taxon>Eukaryota</taxon>
        <taxon>Fungi</taxon>
        <taxon>Dikarya</taxon>
        <taxon>Basidiomycota</taxon>
        <taxon>Agaricomycotina</taxon>
        <taxon>Agaricomycetes</taxon>
        <taxon>Polyporales</taxon>
        <taxon>Polyporaceae</taxon>
        <taxon>Ganoderma</taxon>
    </lineage>
</organism>
<evidence type="ECO:0000256" key="1">
    <source>
        <dbReference type="SAM" id="MobiDB-lite"/>
    </source>
</evidence>
<feature type="region of interest" description="Disordered" evidence="1">
    <location>
        <begin position="101"/>
        <end position="151"/>
    </location>
</feature>
<gene>
    <name evidence="2" type="ORF">GSI_12242</name>
</gene>
<dbReference type="AlphaFoldDB" id="A0A2G8RYC0"/>
<comment type="caution">
    <text evidence="2">The sequence shown here is derived from an EMBL/GenBank/DDBJ whole genome shotgun (WGS) entry which is preliminary data.</text>
</comment>
<proteinExistence type="predicted"/>
<evidence type="ECO:0000313" key="2">
    <source>
        <dbReference type="EMBL" id="PIL26484.1"/>
    </source>
</evidence>
<protein>
    <submittedName>
        <fullName evidence="2">Uncharacterized protein</fullName>
    </submittedName>
</protein>
<feature type="compositionally biased region" description="Acidic residues" evidence="1">
    <location>
        <begin position="138"/>
        <end position="151"/>
    </location>
</feature>
<name>A0A2G8RYC0_9APHY</name>
<evidence type="ECO:0000313" key="3">
    <source>
        <dbReference type="Proteomes" id="UP000230002"/>
    </source>
</evidence>
<reference evidence="2 3" key="1">
    <citation type="journal article" date="2015" name="Sci. Rep.">
        <title>Chromosome-level genome map provides insights into diverse defense mechanisms in the medicinal fungus Ganoderma sinense.</title>
        <authorList>
            <person name="Zhu Y."/>
            <person name="Xu J."/>
            <person name="Sun C."/>
            <person name="Zhou S."/>
            <person name="Xu H."/>
            <person name="Nelson D.R."/>
            <person name="Qian J."/>
            <person name="Song J."/>
            <person name="Luo H."/>
            <person name="Xiang L."/>
            <person name="Li Y."/>
            <person name="Xu Z."/>
            <person name="Ji A."/>
            <person name="Wang L."/>
            <person name="Lu S."/>
            <person name="Hayward A."/>
            <person name="Sun W."/>
            <person name="Li X."/>
            <person name="Schwartz D.C."/>
            <person name="Wang Y."/>
            <person name="Chen S."/>
        </authorList>
    </citation>
    <scope>NUCLEOTIDE SEQUENCE [LARGE SCALE GENOMIC DNA]</scope>
    <source>
        <strain evidence="2 3">ZZ0214-1</strain>
    </source>
</reference>